<evidence type="ECO:0000256" key="1">
    <source>
        <dbReference type="SAM" id="MobiDB-lite"/>
    </source>
</evidence>
<dbReference type="STRING" id="39946.B8BLI2"/>
<dbReference type="Pfam" id="PF04578">
    <property type="entry name" value="DUF594"/>
    <property type="match status" value="1"/>
</dbReference>
<proteinExistence type="predicted"/>
<protein>
    <recommendedName>
        <fullName evidence="3">DUF4220 domain-containing protein</fullName>
    </recommendedName>
</protein>
<feature type="transmembrane region" description="Helical" evidence="2">
    <location>
        <begin position="138"/>
        <end position="160"/>
    </location>
</feature>
<organism evidence="4 5">
    <name type="scientific">Oryza sativa subsp. indica</name>
    <name type="common">Rice</name>
    <dbReference type="NCBI Taxonomy" id="39946"/>
    <lineage>
        <taxon>Eukaryota</taxon>
        <taxon>Viridiplantae</taxon>
        <taxon>Streptophyta</taxon>
        <taxon>Embryophyta</taxon>
        <taxon>Tracheophyta</taxon>
        <taxon>Spermatophyta</taxon>
        <taxon>Magnoliopsida</taxon>
        <taxon>Liliopsida</taxon>
        <taxon>Poales</taxon>
        <taxon>Poaceae</taxon>
        <taxon>BOP clade</taxon>
        <taxon>Oryzoideae</taxon>
        <taxon>Oryzeae</taxon>
        <taxon>Oryzinae</taxon>
        <taxon>Oryza</taxon>
        <taxon>Oryza sativa</taxon>
    </lineage>
</organism>
<keyword evidence="5" id="KW-1185">Reference proteome</keyword>
<dbReference type="PANTHER" id="PTHR31325">
    <property type="entry name" value="OS01G0798800 PROTEIN-RELATED"/>
    <property type="match status" value="1"/>
</dbReference>
<keyword evidence="2" id="KW-1133">Transmembrane helix</keyword>
<name>B8BLI2_ORYSI</name>
<feature type="region of interest" description="Disordered" evidence="1">
    <location>
        <begin position="959"/>
        <end position="1002"/>
    </location>
</feature>
<feature type="transmembrane region" description="Helical" evidence="2">
    <location>
        <begin position="393"/>
        <end position="413"/>
    </location>
</feature>
<gene>
    <name evidence="4" type="ORF">OsI_36799</name>
</gene>
<accession>B8BLI2</accession>
<dbReference type="AlphaFoldDB" id="B8BLI2"/>
<feature type="transmembrane region" description="Helical" evidence="2">
    <location>
        <begin position="237"/>
        <end position="257"/>
    </location>
</feature>
<evidence type="ECO:0000313" key="4">
    <source>
        <dbReference type="EMBL" id="EEC68518.1"/>
    </source>
</evidence>
<feature type="transmembrane region" description="Helical" evidence="2">
    <location>
        <begin position="263"/>
        <end position="281"/>
    </location>
</feature>
<feature type="transmembrane region" description="Helical" evidence="2">
    <location>
        <begin position="172"/>
        <end position="191"/>
    </location>
</feature>
<feature type="transmembrane region" description="Helical" evidence="2">
    <location>
        <begin position="94"/>
        <end position="114"/>
    </location>
</feature>
<keyword evidence="2" id="KW-0472">Membrane</keyword>
<evidence type="ECO:0000256" key="2">
    <source>
        <dbReference type="SAM" id="Phobius"/>
    </source>
</evidence>
<dbReference type="HOGENOM" id="CLU_285198_0_0_1"/>
<feature type="region of interest" description="Disordered" evidence="1">
    <location>
        <begin position="612"/>
        <end position="691"/>
    </location>
</feature>
<dbReference type="EMBL" id="CM000136">
    <property type="protein sequence ID" value="EEC68518.1"/>
    <property type="molecule type" value="Genomic_DNA"/>
</dbReference>
<dbReference type="InterPro" id="IPR025315">
    <property type="entry name" value="DUF4220"/>
</dbReference>
<dbReference type="OMA" id="THTWCGL"/>
<evidence type="ECO:0000259" key="3">
    <source>
        <dbReference type="Pfam" id="PF13968"/>
    </source>
</evidence>
<evidence type="ECO:0000313" key="5">
    <source>
        <dbReference type="Proteomes" id="UP000007015"/>
    </source>
</evidence>
<feature type="compositionally biased region" description="Basic and acidic residues" evidence="1">
    <location>
        <begin position="14"/>
        <end position="26"/>
    </location>
</feature>
<dbReference type="Proteomes" id="UP000007015">
    <property type="component" value="Chromosome 11"/>
</dbReference>
<feature type="transmembrane region" description="Helical" evidence="2">
    <location>
        <begin position="433"/>
        <end position="455"/>
    </location>
</feature>
<dbReference type="Pfam" id="PF13968">
    <property type="entry name" value="DUF4220"/>
    <property type="match status" value="1"/>
</dbReference>
<feature type="region of interest" description="Disordered" evidence="1">
    <location>
        <begin position="1"/>
        <end position="59"/>
    </location>
</feature>
<sequence length="1087" mass="120267">MEQSCHYLVGSPEKVGKNGGVDDRSNRRARPSSSLTACPTPHLRAPASEDASPAAGEPSFALPRPPKVIDYPFAALTCLWDLNAYGYPWQLQNIYWSLEIDIALALISLIMFIYPEYNVKVEKSMAGAEAVSAAWKEWALQALVLLSLMVQVTLLILAEFRRYIDSGVLRAFIWSAYMLADGTAIYVLGHLSVTSRSPEHELLALWAPFLLLHLGGQDKITAYAIEDNRLWLRHLQTLVVQVAAAAYVIYGSSIVIVGDSRTLLLLSATILMLMVGVAKYGERVWALRCAGSSPTGKYESDIARRRFSQMVPESFIRRLDPAETLLLNAHLLLDFAKDRFKGPLPRLFLCGPMNEGSRLQGEDELYKVAEMQLSLLHDVFYTKSEITHTWYGLCIRVLSSLATTVAFFLFNILLVLGNHHQHKLNGYSRADVIVTYVLFVGAVVLETMSLLRAMFSSWTCALLVKKGSEGSNVCNFLAHIPACLRRLVRAAYWRRRRSWSRSMGQLNLIQLCVHSRASRCSKIARWMGVEDWWNRLAYSGPSIPISACTKQLLLETMKAKQWGQEEFESRGLYRDPAWVAESKMEQRILIWHIATEIYLCWYKDQEKKQAEATSGSGSAAEEEQAAATGGSGSAAEEGQAEAASGSSSTAEEDQAKAVGGSVSAAEGEQGEVANGSSSAAGEEQPEVVDGSGSAADLMETAQALSNHMLFLLASRPHMLPPDASRNDYLVLCYAITRHLRYSTAEDVLHLLQLNADALRTNSSKPKFKLTCTNTNRLGDKMLRGGCSLGAFLIDRQDSPADGTGTLEMICQVWAQMLCCCGEQCSTDSHVKQLSSGAMSISSMVIERSLDNAEDGFVRAATIELRPLKLADSLRKEKMEIVITSVDDDNQFGQLKLCRFRLGISAGAGSDSDCELELPTNKYAADVSRSGFFITKSHDNRSQGALPVIWICEPAIMSSSSDQGKKKATAASAAEKEGKKPTTMAGSSSEGKKKKTTATKKELMSQAEIDSHIRYQTVEFREEDMVKVGDHMDEYFAKIIRDINRIESRHMRARDNVLKQYYEKGYVEKDAYQKGYEAAGEDEESICR</sequence>
<dbReference type="InterPro" id="IPR007658">
    <property type="entry name" value="DUF594"/>
</dbReference>
<feature type="compositionally biased region" description="Low complexity" evidence="1">
    <location>
        <begin position="612"/>
        <end position="649"/>
    </location>
</feature>
<feature type="domain" description="DUF4220" evidence="3">
    <location>
        <begin position="174"/>
        <end position="510"/>
    </location>
</feature>
<reference evidence="4 5" key="1">
    <citation type="journal article" date="2005" name="PLoS Biol.">
        <title>The genomes of Oryza sativa: a history of duplications.</title>
        <authorList>
            <person name="Yu J."/>
            <person name="Wang J."/>
            <person name="Lin W."/>
            <person name="Li S."/>
            <person name="Li H."/>
            <person name="Zhou J."/>
            <person name="Ni P."/>
            <person name="Dong W."/>
            <person name="Hu S."/>
            <person name="Zeng C."/>
            <person name="Zhang J."/>
            <person name="Zhang Y."/>
            <person name="Li R."/>
            <person name="Xu Z."/>
            <person name="Li S."/>
            <person name="Li X."/>
            <person name="Zheng H."/>
            <person name="Cong L."/>
            <person name="Lin L."/>
            <person name="Yin J."/>
            <person name="Geng J."/>
            <person name="Li G."/>
            <person name="Shi J."/>
            <person name="Liu J."/>
            <person name="Lv H."/>
            <person name="Li J."/>
            <person name="Wang J."/>
            <person name="Deng Y."/>
            <person name="Ran L."/>
            <person name="Shi X."/>
            <person name="Wang X."/>
            <person name="Wu Q."/>
            <person name="Li C."/>
            <person name="Ren X."/>
            <person name="Wang J."/>
            <person name="Wang X."/>
            <person name="Li D."/>
            <person name="Liu D."/>
            <person name="Zhang X."/>
            <person name="Ji Z."/>
            <person name="Zhao W."/>
            <person name="Sun Y."/>
            <person name="Zhang Z."/>
            <person name="Bao J."/>
            <person name="Han Y."/>
            <person name="Dong L."/>
            <person name="Ji J."/>
            <person name="Chen P."/>
            <person name="Wu S."/>
            <person name="Liu J."/>
            <person name="Xiao Y."/>
            <person name="Bu D."/>
            <person name="Tan J."/>
            <person name="Yang L."/>
            <person name="Ye C."/>
            <person name="Zhang J."/>
            <person name="Xu J."/>
            <person name="Zhou Y."/>
            <person name="Yu Y."/>
            <person name="Zhang B."/>
            <person name="Zhuang S."/>
            <person name="Wei H."/>
            <person name="Liu B."/>
            <person name="Lei M."/>
            <person name="Yu H."/>
            <person name="Li Y."/>
            <person name="Xu H."/>
            <person name="Wei S."/>
            <person name="He X."/>
            <person name="Fang L."/>
            <person name="Zhang Z."/>
            <person name="Zhang Y."/>
            <person name="Huang X."/>
            <person name="Su Z."/>
            <person name="Tong W."/>
            <person name="Li J."/>
            <person name="Tong Z."/>
            <person name="Li S."/>
            <person name="Ye J."/>
            <person name="Wang L."/>
            <person name="Fang L."/>
            <person name="Lei T."/>
            <person name="Chen C."/>
            <person name="Chen H."/>
            <person name="Xu Z."/>
            <person name="Li H."/>
            <person name="Huang H."/>
            <person name="Zhang F."/>
            <person name="Xu H."/>
            <person name="Li N."/>
            <person name="Zhao C."/>
            <person name="Li S."/>
            <person name="Dong L."/>
            <person name="Huang Y."/>
            <person name="Li L."/>
            <person name="Xi Y."/>
            <person name="Qi Q."/>
            <person name="Li W."/>
            <person name="Zhang B."/>
            <person name="Hu W."/>
            <person name="Zhang Y."/>
            <person name="Tian X."/>
            <person name="Jiao Y."/>
            <person name="Liang X."/>
            <person name="Jin J."/>
            <person name="Gao L."/>
            <person name="Zheng W."/>
            <person name="Hao B."/>
            <person name="Liu S."/>
            <person name="Wang W."/>
            <person name="Yuan L."/>
            <person name="Cao M."/>
            <person name="McDermott J."/>
            <person name="Samudrala R."/>
            <person name="Wang J."/>
            <person name="Wong G.K."/>
            <person name="Yang H."/>
        </authorList>
    </citation>
    <scope>NUCLEOTIDE SEQUENCE [LARGE SCALE GENOMIC DNA]</scope>
    <source>
        <strain evidence="5">cv. 93-11</strain>
    </source>
</reference>
<keyword evidence="2" id="KW-0812">Transmembrane</keyword>
<dbReference type="Gramene" id="BGIOSGA033654-TA">
    <property type="protein sequence ID" value="BGIOSGA033654-PA"/>
    <property type="gene ID" value="BGIOSGA033654"/>
</dbReference>